<evidence type="ECO:0000256" key="1">
    <source>
        <dbReference type="ARBA" id="ARBA00005195"/>
    </source>
</evidence>
<dbReference type="FunFam" id="3.40.50.720:FF:000004">
    <property type="entry name" value="Adenosylhomocysteinase"/>
    <property type="match status" value="1"/>
</dbReference>
<keyword evidence="13" id="KW-1185">Reference proteome</keyword>
<organism evidence="12 13">
    <name type="scientific">Paragonimus westermani</name>
    <dbReference type="NCBI Taxonomy" id="34504"/>
    <lineage>
        <taxon>Eukaryota</taxon>
        <taxon>Metazoa</taxon>
        <taxon>Spiralia</taxon>
        <taxon>Lophotrochozoa</taxon>
        <taxon>Platyhelminthes</taxon>
        <taxon>Trematoda</taxon>
        <taxon>Digenea</taxon>
        <taxon>Plagiorchiida</taxon>
        <taxon>Troglotremata</taxon>
        <taxon>Troglotrematidae</taxon>
        <taxon>Paragonimus</taxon>
    </lineage>
</organism>
<feature type="binding site" evidence="8">
    <location>
        <begin position="157"/>
        <end position="159"/>
    </location>
    <ligand>
        <name>NAD(+)</name>
        <dbReference type="ChEBI" id="CHEBI:57540"/>
    </ligand>
</feature>
<dbReference type="GO" id="GO:0033353">
    <property type="term" value="P:S-adenosylmethionine cycle"/>
    <property type="evidence" value="ECO:0007669"/>
    <property type="project" value="TreeGrafter"/>
</dbReference>
<feature type="binding site" evidence="8">
    <location>
        <begin position="299"/>
        <end position="301"/>
    </location>
    <ligand>
        <name>NAD(+)</name>
        <dbReference type="ChEBI" id="CHEBI:57540"/>
    </ligand>
</feature>
<dbReference type="GO" id="GO:0005829">
    <property type="term" value="C:cytosol"/>
    <property type="evidence" value="ECO:0007669"/>
    <property type="project" value="TreeGrafter"/>
</dbReference>
<dbReference type="SMART" id="SM00996">
    <property type="entry name" value="AdoHcyase"/>
    <property type="match status" value="1"/>
</dbReference>
<dbReference type="Pfam" id="PF05221">
    <property type="entry name" value="AdoHcyase"/>
    <property type="match status" value="1"/>
</dbReference>
<dbReference type="SUPFAM" id="SSF51735">
    <property type="entry name" value="NAD(P)-binding Rossmann-fold domains"/>
    <property type="match status" value="1"/>
</dbReference>
<sequence length="432" mass="47781">MSGPPFKVADLSLADWGRRAIEIAENEMPGLMMIRRQYSQSKPLLGARIAGCLHMTVQTAVLIETLLELGASVQWSSCNIFSTQDHAAAAVAKAGVAVYAWKGETDEEYIWCIEQTLVFPDGQPLNLILDDGGDLTKLVHDKYPQYLKGIKGISEETTTGVHNLYKMFRKDELRCPAINVNDSVTKSKFDNLYGCRESLVDGLKRATDIMLAGKVAFVAGYGDVGKGCCQSLRTYGARVLVSEIDPINALQAAMEGYEVTTIEEAVKRARIFVTATGCCDIITGDHFSHMLEDSIVCNIGHFDTEVDVRWLNENCVKKEQIKPQVARYTLKNGRHIIVLAEGRLVNLGCAHGHPSFVMSNSFTNQVLAQLELWNNSESYGIGVHFLPKKLDEQVAAAHLEHLGVKLTKLTPAQAEYLDVPIDGPFKADHYRY</sequence>
<accession>A0A5J4NN23</accession>
<dbReference type="AlphaFoldDB" id="A0A5J4NN23"/>
<dbReference type="PIRSF" id="PIRSF001109">
    <property type="entry name" value="Ad_hcy_hydrolase"/>
    <property type="match status" value="1"/>
</dbReference>
<proteinExistence type="inferred from homology"/>
<dbReference type="Pfam" id="PF00670">
    <property type="entry name" value="AdoHcyase_NAD"/>
    <property type="match status" value="1"/>
</dbReference>
<dbReference type="UniPathway" id="UPA00314">
    <property type="reaction ID" value="UER00076"/>
</dbReference>
<feature type="binding site" evidence="8">
    <location>
        <begin position="222"/>
        <end position="227"/>
    </location>
    <ligand>
        <name>NAD(+)</name>
        <dbReference type="ChEBI" id="CHEBI:57540"/>
    </ligand>
</feature>
<dbReference type="CDD" id="cd00401">
    <property type="entry name" value="SAHH"/>
    <property type="match status" value="1"/>
</dbReference>
<feature type="binding site" evidence="7">
    <location>
        <position position="131"/>
    </location>
    <ligand>
        <name>substrate</name>
    </ligand>
</feature>
<evidence type="ECO:0000313" key="12">
    <source>
        <dbReference type="EMBL" id="KAA3677027.1"/>
    </source>
</evidence>
<evidence type="ECO:0000313" key="13">
    <source>
        <dbReference type="Proteomes" id="UP000324629"/>
    </source>
</evidence>
<keyword evidence="4 9" id="KW-0378">Hydrolase</keyword>
<comment type="catalytic activity">
    <reaction evidence="9">
        <text>S-adenosyl-L-homocysteine + H2O = L-homocysteine + adenosine</text>
        <dbReference type="Rhea" id="RHEA:21708"/>
        <dbReference type="ChEBI" id="CHEBI:15377"/>
        <dbReference type="ChEBI" id="CHEBI:16335"/>
        <dbReference type="ChEBI" id="CHEBI:57856"/>
        <dbReference type="ChEBI" id="CHEBI:58199"/>
        <dbReference type="EC" id="3.13.2.1"/>
    </reaction>
</comment>
<dbReference type="InterPro" id="IPR020082">
    <property type="entry name" value="S-Ado-L-homoCys_hydrolase_CS"/>
</dbReference>
<evidence type="ECO:0000256" key="10">
    <source>
        <dbReference type="RuleBase" id="RU004166"/>
    </source>
</evidence>
<feature type="binding site" evidence="7">
    <location>
        <position position="186"/>
    </location>
    <ligand>
        <name>substrate</name>
    </ligand>
</feature>
<dbReference type="SUPFAM" id="SSF52283">
    <property type="entry name" value="Formate/glycerate dehydrogenase catalytic domain-like"/>
    <property type="match status" value="1"/>
</dbReference>
<dbReference type="Gene3D" id="3.40.50.720">
    <property type="entry name" value="NAD(P)-binding Rossmann-like Domain"/>
    <property type="match status" value="1"/>
</dbReference>
<feature type="domain" description="S-adenosyl-L-homocysteine hydrolase NAD binding" evidence="11">
    <location>
        <begin position="191"/>
        <end position="352"/>
    </location>
</feature>
<feature type="binding site" evidence="8">
    <location>
        <position position="346"/>
    </location>
    <ligand>
        <name>NAD(+)</name>
        <dbReference type="ChEBI" id="CHEBI:57540"/>
    </ligand>
</feature>
<dbReference type="Proteomes" id="UP000324629">
    <property type="component" value="Unassembled WGS sequence"/>
</dbReference>
<reference evidence="12 13" key="1">
    <citation type="journal article" date="2019" name="Gigascience">
        <title>Whole-genome sequence of the oriental lung fluke Paragonimus westermani.</title>
        <authorList>
            <person name="Oey H."/>
            <person name="Zakrzewski M."/>
            <person name="Narain K."/>
            <person name="Devi K.R."/>
            <person name="Agatsuma T."/>
            <person name="Nawaratna S."/>
            <person name="Gobert G.N."/>
            <person name="Jones M.K."/>
            <person name="Ragan M.A."/>
            <person name="McManus D.P."/>
            <person name="Krause L."/>
        </authorList>
    </citation>
    <scope>NUCLEOTIDE SEQUENCE [LARGE SCALE GENOMIC DNA]</scope>
    <source>
        <strain evidence="12 13">IND2009</strain>
    </source>
</reference>
<dbReference type="EC" id="3.13.2.1" evidence="6 9"/>
<dbReference type="PANTHER" id="PTHR23420">
    <property type="entry name" value="ADENOSYLHOMOCYSTEINASE"/>
    <property type="match status" value="1"/>
</dbReference>
<evidence type="ECO:0000256" key="7">
    <source>
        <dbReference type="PIRSR" id="PIRSR001109-1"/>
    </source>
</evidence>
<comment type="caution">
    <text evidence="12">The sequence shown here is derived from an EMBL/GenBank/DDBJ whole genome shotgun (WGS) entry which is preliminary data.</text>
</comment>
<evidence type="ECO:0000256" key="4">
    <source>
        <dbReference type="ARBA" id="ARBA00022801"/>
    </source>
</evidence>
<comment type="similarity">
    <text evidence="2 10">Belongs to the adenosylhomocysteinase family.</text>
</comment>
<dbReference type="InterPro" id="IPR036291">
    <property type="entry name" value="NAD(P)-bd_dom_sf"/>
</dbReference>
<dbReference type="Gene3D" id="3.40.50.1480">
    <property type="entry name" value="Adenosylhomocysteinase-like"/>
    <property type="match status" value="3"/>
</dbReference>
<comment type="pathway">
    <text evidence="1 9">Amino-acid biosynthesis; L-homocysteine biosynthesis; L-homocysteine from S-adenosyl-L-homocysteine: step 1/1.</text>
</comment>
<evidence type="ECO:0000256" key="2">
    <source>
        <dbReference type="ARBA" id="ARBA00007122"/>
    </source>
</evidence>
<dbReference type="PANTHER" id="PTHR23420:SF0">
    <property type="entry name" value="ADENOSYLHOMOCYSTEINASE"/>
    <property type="match status" value="1"/>
</dbReference>
<dbReference type="EMBL" id="QNGE01001697">
    <property type="protein sequence ID" value="KAA3677027.1"/>
    <property type="molecule type" value="Genomic_DNA"/>
</dbReference>
<evidence type="ECO:0000259" key="11">
    <source>
        <dbReference type="SMART" id="SM00997"/>
    </source>
</evidence>
<comment type="cofactor">
    <cofactor evidence="8 9">
        <name>NAD(+)</name>
        <dbReference type="ChEBI" id="CHEBI:57540"/>
    </cofactor>
    <text evidence="8 9">Binds 1 NAD(+) per subunit.</text>
</comment>
<dbReference type="PROSITE" id="PS00738">
    <property type="entry name" value="ADOHCYASE_1"/>
    <property type="match status" value="1"/>
</dbReference>
<evidence type="ECO:0000256" key="3">
    <source>
        <dbReference type="ARBA" id="ARBA00022563"/>
    </source>
</evidence>
<dbReference type="FunFam" id="3.40.50.1480:FF:000004">
    <property type="entry name" value="Adenosylhomocysteinase"/>
    <property type="match status" value="1"/>
</dbReference>
<protein>
    <recommendedName>
        <fullName evidence="6 9">Adenosylhomocysteinase</fullName>
        <ecNumber evidence="6 9">3.13.2.1</ecNumber>
    </recommendedName>
</protein>
<dbReference type="GO" id="GO:0006730">
    <property type="term" value="P:one-carbon metabolic process"/>
    <property type="evidence" value="ECO:0007669"/>
    <property type="project" value="UniProtKB-KW"/>
</dbReference>
<dbReference type="InterPro" id="IPR000043">
    <property type="entry name" value="Adenosylhomocysteinase-like"/>
</dbReference>
<dbReference type="GO" id="GO:0004013">
    <property type="term" value="F:adenosylhomocysteinase activity"/>
    <property type="evidence" value="ECO:0007669"/>
    <property type="project" value="UniProtKB-EC"/>
</dbReference>
<feature type="binding site" evidence="7">
    <location>
        <position position="190"/>
    </location>
    <ligand>
        <name>substrate</name>
    </ligand>
</feature>
<dbReference type="HAMAP" id="MF_00563">
    <property type="entry name" value="AdoHcyase"/>
    <property type="match status" value="1"/>
</dbReference>
<name>A0A5J4NN23_9TREM</name>
<feature type="binding site" evidence="7">
    <location>
        <position position="56"/>
    </location>
    <ligand>
        <name>substrate</name>
    </ligand>
</feature>
<feature type="binding site" evidence="8">
    <location>
        <position position="353"/>
    </location>
    <ligand>
        <name>NAD(+)</name>
        <dbReference type="ChEBI" id="CHEBI:57540"/>
    </ligand>
</feature>
<feature type="binding site" evidence="8">
    <location>
        <position position="248"/>
    </location>
    <ligand>
        <name>NAD(+)</name>
        <dbReference type="ChEBI" id="CHEBI:57540"/>
    </ligand>
</feature>
<keyword evidence="5 8" id="KW-0520">NAD</keyword>
<dbReference type="InterPro" id="IPR042172">
    <property type="entry name" value="Adenosylhomocyst_ase-like_sf"/>
</dbReference>
<dbReference type="InterPro" id="IPR015878">
    <property type="entry name" value="Ado_hCys_hydrolase_NAD-bd"/>
</dbReference>
<keyword evidence="3 9" id="KW-0554">One-carbon metabolism</keyword>
<evidence type="ECO:0000256" key="6">
    <source>
        <dbReference type="ARBA" id="ARBA00034527"/>
    </source>
</evidence>
<feature type="binding site" evidence="8">
    <location>
        <position position="243"/>
    </location>
    <ligand>
        <name>NAD(+)</name>
        <dbReference type="ChEBI" id="CHEBI:57540"/>
    </ligand>
</feature>
<dbReference type="NCBIfam" id="NF004005">
    <property type="entry name" value="PRK05476.2-3"/>
    <property type="match status" value="1"/>
</dbReference>
<dbReference type="SMART" id="SM00997">
    <property type="entry name" value="AdoHcyase_NAD"/>
    <property type="match status" value="1"/>
</dbReference>
<dbReference type="NCBIfam" id="TIGR00936">
    <property type="entry name" value="ahcY"/>
    <property type="match status" value="1"/>
</dbReference>
<dbReference type="PROSITE" id="PS00739">
    <property type="entry name" value="ADOHCYASE_2"/>
    <property type="match status" value="1"/>
</dbReference>
<evidence type="ECO:0000256" key="9">
    <source>
        <dbReference type="RuleBase" id="RU000548"/>
    </source>
</evidence>
<evidence type="ECO:0000256" key="5">
    <source>
        <dbReference type="ARBA" id="ARBA00023027"/>
    </source>
</evidence>
<feature type="binding site" evidence="7">
    <location>
        <position position="156"/>
    </location>
    <ligand>
        <name>substrate</name>
    </ligand>
</feature>
<gene>
    <name evidence="12" type="ORF">DEA37_0014741</name>
</gene>
<evidence type="ECO:0000256" key="8">
    <source>
        <dbReference type="PIRSR" id="PIRSR001109-2"/>
    </source>
</evidence>